<dbReference type="EMBL" id="JAVTXN010000037">
    <property type="protein sequence ID" value="MDT9609961.1"/>
    <property type="molecule type" value="Genomic_DNA"/>
</dbReference>
<evidence type="ECO:0000313" key="2">
    <source>
        <dbReference type="EMBL" id="MDT9609961.1"/>
    </source>
</evidence>
<evidence type="ECO:0000256" key="1">
    <source>
        <dbReference type="SAM" id="Coils"/>
    </source>
</evidence>
<name>A0AAW8WNC4_9LACO</name>
<accession>A0AAW8WNC4</accession>
<sequence length="162" mass="18644">MMIELKHTVPVKELLSIPFPKTEETSFFLVDIKSYLEDLKREIKLYENNEDWHKDHITSVWASTNPEEALKQMKNFQSEYGLIMLGDGMDPECYLHTLTKTEMQAMAELKPWELDSKASEYCAKLAKICLDNADSDCVDVQKAMPSKYSPSVLKSDIQLDLC</sequence>
<dbReference type="AlphaFoldDB" id="A0AAW8WNC4"/>
<dbReference type="RefSeq" id="WP_315689289.1">
    <property type="nucleotide sequence ID" value="NZ_JAVTXG010000036.1"/>
</dbReference>
<keyword evidence="1" id="KW-0175">Coiled coil</keyword>
<protein>
    <submittedName>
        <fullName evidence="2">Uncharacterized protein</fullName>
    </submittedName>
</protein>
<comment type="caution">
    <text evidence="2">The sequence shown here is derived from an EMBL/GenBank/DDBJ whole genome shotgun (WGS) entry which is preliminary data.</text>
</comment>
<gene>
    <name evidence="2" type="ORF">RON39_07460</name>
</gene>
<dbReference type="Proteomes" id="UP001253287">
    <property type="component" value="Unassembled WGS sequence"/>
</dbReference>
<reference evidence="2" key="1">
    <citation type="submission" date="2023-08" db="EMBL/GenBank/DDBJ databases">
        <title>Lactobacillus from the Female Urinary Tract.</title>
        <authorList>
            <person name="Stegman N."/>
            <person name="Jackson B."/>
            <person name="Steiling M."/>
            <person name="Sedano C."/>
            <person name="Wolfe A."/>
            <person name="Putonti C."/>
        </authorList>
    </citation>
    <scope>NUCLEOTIDE SEQUENCE</scope>
    <source>
        <strain evidence="2">UMB5661</strain>
    </source>
</reference>
<evidence type="ECO:0000313" key="3">
    <source>
        <dbReference type="Proteomes" id="UP001253287"/>
    </source>
</evidence>
<organism evidence="2 3">
    <name type="scientific">Lactobacillus crispatus</name>
    <dbReference type="NCBI Taxonomy" id="47770"/>
    <lineage>
        <taxon>Bacteria</taxon>
        <taxon>Bacillati</taxon>
        <taxon>Bacillota</taxon>
        <taxon>Bacilli</taxon>
        <taxon>Lactobacillales</taxon>
        <taxon>Lactobacillaceae</taxon>
        <taxon>Lactobacillus</taxon>
    </lineage>
</organism>
<proteinExistence type="predicted"/>
<feature type="coiled-coil region" evidence="1">
    <location>
        <begin position="29"/>
        <end position="56"/>
    </location>
</feature>